<dbReference type="InterPro" id="IPR014729">
    <property type="entry name" value="Rossmann-like_a/b/a_fold"/>
</dbReference>
<dbReference type="PRINTS" id="PR01438">
    <property type="entry name" value="UNVRSLSTRESS"/>
</dbReference>
<organism evidence="3 4">
    <name type="scientific">Anaeromyxobacter oryzae</name>
    <dbReference type="NCBI Taxonomy" id="2918170"/>
    <lineage>
        <taxon>Bacteria</taxon>
        <taxon>Pseudomonadati</taxon>
        <taxon>Myxococcota</taxon>
        <taxon>Myxococcia</taxon>
        <taxon>Myxococcales</taxon>
        <taxon>Cystobacterineae</taxon>
        <taxon>Anaeromyxobacteraceae</taxon>
        <taxon>Anaeromyxobacter</taxon>
    </lineage>
</organism>
<dbReference type="PANTHER" id="PTHR46268:SF6">
    <property type="entry name" value="UNIVERSAL STRESS PROTEIN UP12"/>
    <property type="match status" value="1"/>
</dbReference>
<feature type="domain" description="UspA" evidence="2">
    <location>
        <begin position="301"/>
        <end position="428"/>
    </location>
</feature>
<sequence length="432" mass="45867">MTVICGTDLSERSRPGIAAAAAIAAATQRPLWIAHVVGESFALLDAQAREQLETAVRDRLDQETAPAPGGVVVRHAVLEGSPHDALASLARAEHATLIVVSSKGRGDSSRFRVGGTSERIAFEAPVPVLVVRDAAPFEAWARGERALRVVVGVDESVSAAAAIRWTRSLAAAGPCDVVFAHVHDERALLDRYGLEGAPERDVLEAERLLARDMGTLVGPFPGFGSHTIRLLPAGAGPVADPLVALARQERADLLVLGTHHRRGPARLWSVSTAVLRLTPTAVAVVPTPSEGIVPERTDRVRRVLVATDLTPESAVAVPFAFALLPRGGVVHVLHVLPPRETSEARLRDDAAVAEHLRSLVPPDAADRGISAEVEVVHGQVVTAIRDLAERLGAEVICVTSRHQGLARLRVSTVLELLAETRKPVLVLRPPPA</sequence>
<gene>
    <name evidence="3" type="ORF">AMOR_12770</name>
</gene>
<name>A0ABM7WS32_9BACT</name>
<dbReference type="EMBL" id="AP025591">
    <property type="protein sequence ID" value="BDG02281.1"/>
    <property type="molecule type" value="Genomic_DNA"/>
</dbReference>
<dbReference type="Gene3D" id="3.40.50.620">
    <property type="entry name" value="HUPs"/>
    <property type="match status" value="3"/>
</dbReference>
<dbReference type="RefSeq" id="WP_248359790.1">
    <property type="nucleotide sequence ID" value="NZ_AP025591.1"/>
</dbReference>
<accession>A0ABM7WS32</accession>
<dbReference type="PANTHER" id="PTHR46268">
    <property type="entry name" value="STRESS RESPONSE PROTEIN NHAX"/>
    <property type="match status" value="1"/>
</dbReference>
<keyword evidence="4" id="KW-1185">Reference proteome</keyword>
<dbReference type="Pfam" id="PF00582">
    <property type="entry name" value="Usp"/>
    <property type="match status" value="3"/>
</dbReference>
<feature type="domain" description="UspA" evidence="2">
    <location>
        <begin position="2"/>
        <end position="132"/>
    </location>
</feature>
<evidence type="ECO:0000256" key="1">
    <source>
        <dbReference type="ARBA" id="ARBA00008791"/>
    </source>
</evidence>
<evidence type="ECO:0000313" key="3">
    <source>
        <dbReference type="EMBL" id="BDG02281.1"/>
    </source>
</evidence>
<dbReference type="Proteomes" id="UP001162891">
    <property type="component" value="Chromosome"/>
</dbReference>
<dbReference type="CDD" id="cd00293">
    <property type="entry name" value="USP-like"/>
    <property type="match status" value="3"/>
</dbReference>
<dbReference type="InterPro" id="IPR006015">
    <property type="entry name" value="Universal_stress_UspA"/>
</dbReference>
<evidence type="ECO:0000259" key="2">
    <source>
        <dbReference type="Pfam" id="PF00582"/>
    </source>
</evidence>
<comment type="similarity">
    <text evidence="1">Belongs to the universal stress protein A family.</text>
</comment>
<dbReference type="SUPFAM" id="SSF52402">
    <property type="entry name" value="Adenine nucleotide alpha hydrolases-like"/>
    <property type="match status" value="3"/>
</dbReference>
<evidence type="ECO:0000313" key="4">
    <source>
        <dbReference type="Proteomes" id="UP001162891"/>
    </source>
</evidence>
<proteinExistence type="inferred from homology"/>
<dbReference type="InterPro" id="IPR006016">
    <property type="entry name" value="UspA"/>
</dbReference>
<protein>
    <recommendedName>
        <fullName evidence="2">UspA domain-containing protein</fullName>
    </recommendedName>
</protein>
<feature type="domain" description="UspA" evidence="2">
    <location>
        <begin position="148"/>
        <end position="286"/>
    </location>
</feature>
<reference evidence="4" key="1">
    <citation type="journal article" date="2022" name="Int. J. Syst. Evol. Microbiol.">
        <title>Anaeromyxobacter oryzae sp. nov., Anaeromyxobacter diazotrophicus sp. nov. and Anaeromyxobacter paludicola sp. nov., isolated from paddy soils.</title>
        <authorList>
            <person name="Itoh H."/>
            <person name="Xu Z."/>
            <person name="Mise K."/>
            <person name="Masuda Y."/>
            <person name="Ushijima N."/>
            <person name="Hayakawa C."/>
            <person name="Shiratori Y."/>
            <person name="Senoo K."/>
        </authorList>
    </citation>
    <scope>NUCLEOTIDE SEQUENCE [LARGE SCALE GENOMIC DNA]</scope>
    <source>
        <strain evidence="4">Red232</strain>
    </source>
</reference>